<protein>
    <submittedName>
        <fullName evidence="1">Uncharacterized protein</fullName>
    </submittedName>
</protein>
<reference evidence="1" key="1">
    <citation type="submission" date="2021-05" db="EMBL/GenBank/DDBJ databases">
        <authorList>
            <person name="Alioto T."/>
            <person name="Alioto T."/>
            <person name="Gomez Garrido J."/>
        </authorList>
    </citation>
    <scope>NUCLEOTIDE SEQUENCE</scope>
</reference>
<dbReference type="EMBL" id="HBUF01347555">
    <property type="protein sequence ID" value="CAG6710879.1"/>
    <property type="molecule type" value="Transcribed_RNA"/>
</dbReference>
<dbReference type="AlphaFoldDB" id="A0A8D8URL4"/>
<evidence type="ECO:0000313" key="1">
    <source>
        <dbReference type="EMBL" id="CAG6710873.1"/>
    </source>
</evidence>
<dbReference type="EMBL" id="HBUF01347554">
    <property type="protein sequence ID" value="CAG6710873.1"/>
    <property type="molecule type" value="Transcribed_RNA"/>
</dbReference>
<dbReference type="EMBL" id="HBUF01347550">
    <property type="protein sequence ID" value="CAG6710855.1"/>
    <property type="molecule type" value="Transcribed_RNA"/>
</dbReference>
<sequence length="107" mass="11917">MVSSSVTLQFFNFPARFREHIVTSMIEFDSPLTNVGIFPLFTTARSNSAAHSESIVPLSSSFLEPQRYDLELKSPPTTNCFCFDDRNAILSPSRNLIYTGSATFGDI</sequence>
<proteinExistence type="predicted"/>
<organism evidence="1">
    <name type="scientific">Cacopsylla melanoneura</name>
    <dbReference type="NCBI Taxonomy" id="428564"/>
    <lineage>
        <taxon>Eukaryota</taxon>
        <taxon>Metazoa</taxon>
        <taxon>Ecdysozoa</taxon>
        <taxon>Arthropoda</taxon>
        <taxon>Hexapoda</taxon>
        <taxon>Insecta</taxon>
        <taxon>Pterygota</taxon>
        <taxon>Neoptera</taxon>
        <taxon>Paraneoptera</taxon>
        <taxon>Hemiptera</taxon>
        <taxon>Sternorrhyncha</taxon>
        <taxon>Psylloidea</taxon>
        <taxon>Psyllidae</taxon>
        <taxon>Psyllinae</taxon>
        <taxon>Cacopsylla</taxon>
    </lineage>
</organism>
<dbReference type="EMBL" id="HBUF01347553">
    <property type="protein sequence ID" value="CAG6710867.1"/>
    <property type="molecule type" value="Transcribed_RNA"/>
</dbReference>
<dbReference type="EMBL" id="HBUF01347552">
    <property type="protein sequence ID" value="CAG6710862.1"/>
    <property type="molecule type" value="Transcribed_RNA"/>
</dbReference>
<name>A0A8D8URL4_9HEMI</name>
<accession>A0A8D8URL4</accession>